<dbReference type="Gene3D" id="3.30.70.330">
    <property type="match status" value="1"/>
</dbReference>
<dbReference type="InterPro" id="IPR000504">
    <property type="entry name" value="RRM_dom"/>
</dbReference>
<keyword evidence="1" id="KW-0694">RNA-binding</keyword>
<dbReference type="SUPFAM" id="SSF54928">
    <property type="entry name" value="RNA-binding domain, RBD"/>
    <property type="match status" value="1"/>
</dbReference>
<reference evidence="3 4" key="1">
    <citation type="journal article" date="2022" name="Nat. Plants">
        <title>Genomes of leafy and leafless Platanthera orchids illuminate the evolution of mycoheterotrophy.</title>
        <authorList>
            <person name="Li M.H."/>
            <person name="Liu K.W."/>
            <person name="Li Z."/>
            <person name="Lu H.C."/>
            <person name="Ye Q.L."/>
            <person name="Zhang D."/>
            <person name="Wang J.Y."/>
            <person name="Li Y.F."/>
            <person name="Zhong Z.M."/>
            <person name="Liu X."/>
            <person name="Yu X."/>
            <person name="Liu D.K."/>
            <person name="Tu X.D."/>
            <person name="Liu B."/>
            <person name="Hao Y."/>
            <person name="Liao X.Y."/>
            <person name="Jiang Y.T."/>
            <person name="Sun W.H."/>
            <person name="Chen J."/>
            <person name="Chen Y.Q."/>
            <person name="Ai Y."/>
            <person name="Zhai J.W."/>
            <person name="Wu S.S."/>
            <person name="Zhou Z."/>
            <person name="Hsiao Y.Y."/>
            <person name="Wu W.L."/>
            <person name="Chen Y.Y."/>
            <person name="Lin Y.F."/>
            <person name="Hsu J.L."/>
            <person name="Li C.Y."/>
            <person name="Wang Z.W."/>
            <person name="Zhao X."/>
            <person name="Zhong W.Y."/>
            <person name="Ma X.K."/>
            <person name="Ma L."/>
            <person name="Huang J."/>
            <person name="Chen G.Z."/>
            <person name="Huang M.Z."/>
            <person name="Huang L."/>
            <person name="Peng D.H."/>
            <person name="Luo Y.B."/>
            <person name="Zou S.Q."/>
            <person name="Chen S.P."/>
            <person name="Lan S."/>
            <person name="Tsai W.C."/>
            <person name="Van de Peer Y."/>
            <person name="Liu Z.J."/>
        </authorList>
    </citation>
    <scope>NUCLEOTIDE SEQUENCE [LARGE SCALE GENOMIC DNA]</scope>
    <source>
        <strain evidence="3">Lor287</strain>
    </source>
</reference>
<dbReference type="GO" id="GO:0003723">
    <property type="term" value="F:RNA binding"/>
    <property type="evidence" value="ECO:0007669"/>
    <property type="project" value="UniProtKB-UniRule"/>
</dbReference>
<dbReference type="EMBL" id="JBBWWQ010000018">
    <property type="protein sequence ID" value="KAK8921205.1"/>
    <property type="molecule type" value="Genomic_DNA"/>
</dbReference>
<keyword evidence="4" id="KW-1185">Reference proteome</keyword>
<gene>
    <name evidence="3" type="ORF">KSP39_PZI020625</name>
</gene>
<dbReference type="InterPro" id="IPR012677">
    <property type="entry name" value="Nucleotide-bd_a/b_plait_sf"/>
</dbReference>
<evidence type="ECO:0000256" key="1">
    <source>
        <dbReference type="PROSITE-ProRule" id="PRU00176"/>
    </source>
</evidence>
<dbReference type="PROSITE" id="PS50102">
    <property type="entry name" value="RRM"/>
    <property type="match status" value="1"/>
</dbReference>
<proteinExistence type="predicted"/>
<accession>A0AAP0FWW1</accession>
<comment type="caution">
    <text evidence="3">The sequence shown here is derived from an EMBL/GenBank/DDBJ whole genome shotgun (WGS) entry which is preliminary data.</text>
</comment>
<protein>
    <recommendedName>
        <fullName evidence="2">RRM domain-containing protein</fullName>
    </recommendedName>
</protein>
<evidence type="ECO:0000313" key="3">
    <source>
        <dbReference type="EMBL" id="KAK8921205.1"/>
    </source>
</evidence>
<dbReference type="CDD" id="cd00590">
    <property type="entry name" value="RRM_SF"/>
    <property type="match status" value="1"/>
</dbReference>
<evidence type="ECO:0000259" key="2">
    <source>
        <dbReference type="PROSITE" id="PS50102"/>
    </source>
</evidence>
<dbReference type="PANTHER" id="PTHR37200:SF1">
    <property type="entry name" value="RNA-BINDING (RRM_RBD_RNP MOTIFS) FAMILY PROTEIN"/>
    <property type="match status" value="1"/>
</dbReference>
<feature type="domain" description="RRM" evidence="2">
    <location>
        <begin position="166"/>
        <end position="255"/>
    </location>
</feature>
<dbReference type="PANTHER" id="PTHR37200">
    <property type="entry name" value="RNA-BINDING (RRM/RBD/RNP MOTIFS) FAMILY PROTEIN"/>
    <property type="match status" value="1"/>
</dbReference>
<dbReference type="Proteomes" id="UP001418222">
    <property type="component" value="Unassembled WGS sequence"/>
</dbReference>
<organism evidence="3 4">
    <name type="scientific">Platanthera zijinensis</name>
    <dbReference type="NCBI Taxonomy" id="2320716"/>
    <lineage>
        <taxon>Eukaryota</taxon>
        <taxon>Viridiplantae</taxon>
        <taxon>Streptophyta</taxon>
        <taxon>Embryophyta</taxon>
        <taxon>Tracheophyta</taxon>
        <taxon>Spermatophyta</taxon>
        <taxon>Magnoliopsida</taxon>
        <taxon>Liliopsida</taxon>
        <taxon>Asparagales</taxon>
        <taxon>Orchidaceae</taxon>
        <taxon>Orchidoideae</taxon>
        <taxon>Orchideae</taxon>
        <taxon>Orchidinae</taxon>
        <taxon>Platanthera</taxon>
    </lineage>
</organism>
<sequence length="307" mass="34428">MAALLPNPKNLTAHSLLDFRSLLPHSSPRLTLATGREKPIRLSSISFRRRRECGISFASRPRRWTASTTSAVAPENVKEDCNEEEEDEDFVPLREMKRWLQNKPAGFGEGKTYDTTVEEKILEEFEQSTKNQPAKKKKPLVSVKENAGNVGKQEKQKVTDAIKSDNEVRVGNLPKKRNIDRDLWKAFKEFRGINTISPAVTGNKKTRDPVCRGFAFVGFESGDAAYSFVPDFLRKIIPFLMSQIQVTLNVLYFPSSFLTLVSPRFLLAFSRSLSPVVALSILALTFGIRGSDSLHGEHSESRGILAD</sequence>
<dbReference type="InterPro" id="IPR035979">
    <property type="entry name" value="RBD_domain_sf"/>
</dbReference>
<evidence type="ECO:0000313" key="4">
    <source>
        <dbReference type="Proteomes" id="UP001418222"/>
    </source>
</evidence>
<dbReference type="AlphaFoldDB" id="A0AAP0FWW1"/>
<name>A0AAP0FWW1_9ASPA</name>